<comment type="caution">
    <text evidence="2">The sequence shown here is derived from an EMBL/GenBank/DDBJ whole genome shotgun (WGS) entry which is preliminary data.</text>
</comment>
<reference evidence="2 3" key="1">
    <citation type="journal article" date="2024" name="Ann. Entomol. Soc. Am.">
        <title>Genomic analyses of the southern and eastern yellowjacket wasps (Hymenoptera: Vespidae) reveal evolutionary signatures of social life.</title>
        <authorList>
            <person name="Catto M.A."/>
            <person name="Caine P.B."/>
            <person name="Orr S.E."/>
            <person name="Hunt B.G."/>
            <person name="Goodisman M.A.D."/>
        </authorList>
    </citation>
    <scope>NUCLEOTIDE SEQUENCE [LARGE SCALE GENOMIC DNA]</scope>
    <source>
        <strain evidence="2">233</strain>
        <tissue evidence="2">Head and thorax</tissue>
    </source>
</reference>
<protein>
    <submittedName>
        <fullName evidence="2">Uncharacterized protein</fullName>
    </submittedName>
</protein>
<evidence type="ECO:0000313" key="2">
    <source>
        <dbReference type="EMBL" id="KAL2740131.1"/>
    </source>
</evidence>
<organism evidence="2 3">
    <name type="scientific">Vespula squamosa</name>
    <name type="common">Southern yellow jacket</name>
    <name type="synonym">Wasp</name>
    <dbReference type="NCBI Taxonomy" id="30214"/>
    <lineage>
        <taxon>Eukaryota</taxon>
        <taxon>Metazoa</taxon>
        <taxon>Ecdysozoa</taxon>
        <taxon>Arthropoda</taxon>
        <taxon>Hexapoda</taxon>
        <taxon>Insecta</taxon>
        <taxon>Pterygota</taxon>
        <taxon>Neoptera</taxon>
        <taxon>Endopterygota</taxon>
        <taxon>Hymenoptera</taxon>
        <taxon>Apocrita</taxon>
        <taxon>Aculeata</taxon>
        <taxon>Vespoidea</taxon>
        <taxon>Vespidae</taxon>
        <taxon>Vespinae</taxon>
        <taxon>Vespula</taxon>
    </lineage>
</organism>
<gene>
    <name evidence="2" type="ORF">V1478_000272</name>
</gene>
<sequence>MHRNDEGFKSSIDVSDTLADQRNNYQGKEEDNLAETRWDGSGGKGQWNDGGNAIALRGWHFHDYARIGKERIAQGKKNFIQRPGRACDLFRLTALLSASGINGQTGRRAEGGFRGG</sequence>
<feature type="compositionally biased region" description="Basic and acidic residues" evidence="1">
    <location>
        <begin position="27"/>
        <end position="38"/>
    </location>
</feature>
<evidence type="ECO:0000313" key="3">
    <source>
        <dbReference type="Proteomes" id="UP001607302"/>
    </source>
</evidence>
<dbReference type="Proteomes" id="UP001607302">
    <property type="component" value="Unassembled WGS sequence"/>
</dbReference>
<accession>A0ABD2C515</accession>
<feature type="region of interest" description="Disordered" evidence="1">
    <location>
        <begin position="1"/>
        <end position="49"/>
    </location>
</feature>
<feature type="compositionally biased region" description="Polar residues" evidence="1">
    <location>
        <begin position="12"/>
        <end position="26"/>
    </location>
</feature>
<keyword evidence="3" id="KW-1185">Reference proteome</keyword>
<dbReference type="AlphaFoldDB" id="A0ABD2C515"/>
<proteinExistence type="predicted"/>
<evidence type="ECO:0000256" key="1">
    <source>
        <dbReference type="SAM" id="MobiDB-lite"/>
    </source>
</evidence>
<dbReference type="EMBL" id="JAUDFV010000020">
    <property type="protein sequence ID" value="KAL2740131.1"/>
    <property type="molecule type" value="Genomic_DNA"/>
</dbReference>
<name>A0ABD2C515_VESSQ</name>